<dbReference type="GO" id="GO:0005576">
    <property type="term" value="C:extracellular region"/>
    <property type="evidence" value="ECO:0007669"/>
    <property type="project" value="UniProtKB-SubCell"/>
</dbReference>
<comment type="subcellular location">
    <subcellularLocation>
        <location evidence="1">Secreted</location>
    </subcellularLocation>
</comment>
<evidence type="ECO:0000256" key="2">
    <source>
        <dbReference type="ARBA" id="ARBA00022525"/>
    </source>
</evidence>
<proteinExistence type="predicted"/>
<dbReference type="Pfam" id="PF19912">
    <property type="entry name" value="DUF6385"/>
    <property type="match status" value="1"/>
</dbReference>
<dbReference type="Proteomes" id="UP000009226">
    <property type="component" value="Chromosome"/>
</dbReference>
<evidence type="ECO:0000256" key="1">
    <source>
        <dbReference type="ARBA" id="ARBA00004613"/>
    </source>
</evidence>
<dbReference type="InterPro" id="IPR055372">
    <property type="entry name" value="CBM96"/>
</dbReference>
<accession>F6B9S0</accession>
<dbReference type="STRING" id="868595.Desca_0889"/>
<dbReference type="KEGG" id="dca:Desca_0889"/>
<dbReference type="AlphaFoldDB" id="F6B9S0"/>
<reference evidence="6 7" key="1">
    <citation type="submission" date="2011-05" db="EMBL/GenBank/DDBJ databases">
        <title>Complete sequence of Desulfotomaculum carboxydivorans CO-1-SRB.</title>
        <authorList>
            <consortium name="US DOE Joint Genome Institute"/>
            <person name="Lucas S."/>
            <person name="Han J."/>
            <person name="Lapidus A."/>
            <person name="Cheng J.-F."/>
            <person name="Goodwin L."/>
            <person name="Pitluck S."/>
            <person name="Peters L."/>
            <person name="Mikhailova N."/>
            <person name="Lu M."/>
            <person name="Han C."/>
            <person name="Tapia R."/>
            <person name="Land M."/>
            <person name="Hauser L."/>
            <person name="Kyrpides N."/>
            <person name="Ivanova N."/>
            <person name="Pagani I."/>
            <person name="Stams A."/>
            <person name="Plugge C."/>
            <person name="Muyzer G."/>
            <person name="Kuever J."/>
            <person name="Parshina S."/>
            <person name="Ivanova A."/>
            <person name="Nazina T."/>
            <person name="Woyke T."/>
        </authorList>
    </citation>
    <scope>NUCLEOTIDE SEQUENCE [LARGE SCALE GENOMIC DNA]</scope>
    <source>
        <strain evidence="7">DSM 14880 / VKM B-2319 / CO-1-SRB</strain>
    </source>
</reference>
<dbReference type="RefSeq" id="WP_013809903.1">
    <property type="nucleotide sequence ID" value="NC_015565.1"/>
</dbReference>
<organism evidence="6 7">
    <name type="scientific">Desulfotomaculum nigrificans (strain DSM 14880 / VKM B-2319 / CO-1-SRB)</name>
    <name type="common">Desulfotomaculum carboxydivorans</name>
    <dbReference type="NCBI Taxonomy" id="868595"/>
    <lineage>
        <taxon>Bacteria</taxon>
        <taxon>Bacillati</taxon>
        <taxon>Bacillota</taxon>
        <taxon>Clostridia</taxon>
        <taxon>Eubacteriales</taxon>
        <taxon>Desulfotomaculaceae</taxon>
        <taxon>Desulfotomaculum</taxon>
    </lineage>
</organism>
<dbReference type="NCBIfam" id="NF033679">
    <property type="entry name" value="DNRLRE_dom"/>
    <property type="match status" value="1"/>
</dbReference>
<keyword evidence="2" id="KW-0964">Secreted</keyword>
<evidence type="ECO:0000313" key="7">
    <source>
        <dbReference type="Proteomes" id="UP000009226"/>
    </source>
</evidence>
<evidence type="ECO:0000313" key="6">
    <source>
        <dbReference type="EMBL" id="AEF93768.1"/>
    </source>
</evidence>
<evidence type="ECO:0000259" key="5">
    <source>
        <dbReference type="Pfam" id="PF24517"/>
    </source>
</evidence>
<evidence type="ECO:0000256" key="3">
    <source>
        <dbReference type="ARBA" id="ARBA00022729"/>
    </source>
</evidence>
<feature type="domain" description="DUF6385" evidence="4">
    <location>
        <begin position="205"/>
        <end position="284"/>
    </location>
</feature>
<dbReference type="HOGENOM" id="CLU_975656_0_0_9"/>
<dbReference type="Pfam" id="PF24517">
    <property type="entry name" value="CBM96"/>
    <property type="match status" value="1"/>
</dbReference>
<keyword evidence="7" id="KW-1185">Reference proteome</keyword>
<name>F6B9S0_DESCC</name>
<dbReference type="InterPro" id="IPR045965">
    <property type="entry name" value="DUF6385"/>
</dbReference>
<dbReference type="EMBL" id="CP002736">
    <property type="protein sequence ID" value="AEF93768.1"/>
    <property type="molecule type" value="Genomic_DNA"/>
</dbReference>
<dbReference type="eggNOG" id="ENOG5033II7">
    <property type="taxonomic scope" value="Bacteria"/>
</dbReference>
<evidence type="ECO:0000259" key="4">
    <source>
        <dbReference type="Pfam" id="PF19912"/>
    </source>
</evidence>
<keyword evidence="3" id="KW-0732">Signal</keyword>
<sequence length="285" mass="32341">MNIFKLPAIKSTFVLSNKPDQTPCHSPYLHVGKIGLGYIFFNEHLSYLFFDMSVIPKDHVISSAKLKLYFIKPDLKCKSPEFFGIQALAQPFADCSTNYRNRPSTIPKTLKKVAIPKDNCSISVEITEIVKFWHSDRLMNNGLALLPVDFGTSGFLLFHSSNSSDCSKHPVLTITTKSDKGICYEEKESYYVSKTGGFSKAQEVWHYSLYSFIIRNIGCKKILFKLQSSPDNIDFIDDGLEIELLPGQTRILASNFFTRYNRVKFYLDPSESGTGQIEIWLQAKA</sequence>
<feature type="domain" description="Carbohydrate-binding module family 96" evidence="5">
    <location>
        <begin position="4"/>
        <end position="176"/>
    </location>
</feature>
<gene>
    <name evidence="6" type="ordered locus">Desca_0889</name>
</gene>
<protein>
    <submittedName>
        <fullName evidence="6">Uncharacterized protein</fullName>
    </submittedName>
</protein>